<dbReference type="InterPro" id="IPR050833">
    <property type="entry name" value="Poly_Biosynth_Transport"/>
</dbReference>
<dbReference type="Pfam" id="PF01943">
    <property type="entry name" value="Polysacc_synt"/>
    <property type="match status" value="1"/>
</dbReference>
<feature type="transmembrane region" description="Helical" evidence="6">
    <location>
        <begin position="86"/>
        <end position="105"/>
    </location>
</feature>
<feature type="transmembrane region" description="Helical" evidence="6">
    <location>
        <begin position="177"/>
        <end position="200"/>
    </location>
</feature>
<dbReference type="InterPro" id="IPR002797">
    <property type="entry name" value="Polysacc_synth"/>
</dbReference>
<evidence type="ECO:0000256" key="6">
    <source>
        <dbReference type="SAM" id="Phobius"/>
    </source>
</evidence>
<protein>
    <submittedName>
        <fullName evidence="7">Unannotated protein</fullName>
    </submittedName>
</protein>
<reference evidence="7" key="1">
    <citation type="submission" date="2020-05" db="EMBL/GenBank/DDBJ databases">
        <authorList>
            <person name="Chiriac C."/>
            <person name="Salcher M."/>
            <person name="Ghai R."/>
            <person name="Kavagutti S V."/>
        </authorList>
    </citation>
    <scope>NUCLEOTIDE SEQUENCE</scope>
</reference>
<keyword evidence="4 6" id="KW-1133">Transmembrane helix</keyword>
<feature type="transmembrane region" description="Helical" evidence="6">
    <location>
        <begin position="364"/>
        <end position="388"/>
    </location>
</feature>
<evidence type="ECO:0000256" key="3">
    <source>
        <dbReference type="ARBA" id="ARBA00022692"/>
    </source>
</evidence>
<feature type="transmembrane region" description="Helical" evidence="6">
    <location>
        <begin position="43"/>
        <end position="65"/>
    </location>
</feature>
<evidence type="ECO:0000256" key="2">
    <source>
        <dbReference type="ARBA" id="ARBA00022475"/>
    </source>
</evidence>
<feature type="transmembrane region" description="Helical" evidence="6">
    <location>
        <begin position="394"/>
        <end position="413"/>
    </location>
</feature>
<dbReference type="EMBL" id="CAEZXP010000009">
    <property type="protein sequence ID" value="CAB4708968.1"/>
    <property type="molecule type" value="Genomic_DNA"/>
</dbReference>
<evidence type="ECO:0000256" key="4">
    <source>
        <dbReference type="ARBA" id="ARBA00022989"/>
    </source>
</evidence>
<feature type="transmembrane region" description="Helical" evidence="6">
    <location>
        <begin position="111"/>
        <end position="131"/>
    </location>
</feature>
<comment type="subcellular location">
    <subcellularLocation>
        <location evidence="1">Cell membrane</location>
        <topology evidence="1">Multi-pass membrane protein</topology>
    </subcellularLocation>
</comment>
<evidence type="ECO:0000256" key="1">
    <source>
        <dbReference type="ARBA" id="ARBA00004651"/>
    </source>
</evidence>
<proteinExistence type="predicted"/>
<organism evidence="7">
    <name type="scientific">freshwater metagenome</name>
    <dbReference type="NCBI Taxonomy" id="449393"/>
    <lineage>
        <taxon>unclassified sequences</taxon>
        <taxon>metagenomes</taxon>
        <taxon>ecological metagenomes</taxon>
    </lineage>
</organism>
<sequence>MPSRVLWRRSATAFSVYGSTALGFLATIVAARELSTGDFARFALVFGATTLLQLFVDLTIDEVVVKYGNRYAATQDWGRFHRLIRIGFLIKMIGGAAGTLAVIAAAALSPWLWQTGGIVGALLIASLIPLIQQPEGMAGALLLLRSRYDLRGAMLFWAMALRFVAIVIAAPHGLLPVFVGIVVAQAISTVSVVAVGWVAFRRFPRAPAKQLGDDRPAIRSFAIQSSLASGLTSLRTSLPTVLVGVVAAGAQVGNFRIAQAPQTAFQSLSAPARLVLLAEQTRDIEHGRPDRAFSLLRRYIVGTTLFSLVVTPPLWIFMPGILRFVYSGKWAAAANPCRVMVLVACVQLIFAWTKTFPVSIGRPGLRLAGQAVEIAVLVPALLALTVVWGATGAAIGALISSLALAGFWIVWIGRIRRGTLSRSEAVA</sequence>
<dbReference type="PANTHER" id="PTHR30250">
    <property type="entry name" value="PST FAMILY PREDICTED COLANIC ACID TRANSPORTER"/>
    <property type="match status" value="1"/>
</dbReference>
<evidence type="ECO:0000256" key="5">
    <source>
        <dbReference type="ARBA" id="ARBA00023136"/>
    </source>
</evidence>
<feature type="transmembrane region" description="Helical" evidence="6">
    <location>
        <begin position="12"/>
        <end position="31"/>
    </location>
</feature>
<evidence type="ECO:0000313" key="7">
    <source>
        <dbReference type="EMBL" id="CAB4708968.1"/>
    </source>
</evidence>
<dbReference type="PANTHER" id="PTHR30250:SF11">
    <property type="entry name" value="O-ANTIGEN TRANSPORTER-RELATED"/>
    <property type="match status" value="1"/>
</dbReference>
<keyword evidence="5 6" id="KW-0472">Membrane</keyword>
<accession>A0A6J6QJD7</accession>
<gene>
    <name evidence="7" type="ORF">UFOPK2399_01871</name>
</gene>
<dbReference type="GO" id="GO:0005886">
    <property type="term" value="C:plasma membrane"/>
    <property type="evidence" value="ECO:0007669"/>
    <property type="project" value="UniProtKB-SubCell"/>
</dbReference>
<keyword evidence="2" id="KW-1003">Cell membrane</keyword>
<name>A0A6J6QJD7_9ZZZZ</name>
<feature type="transmembrane region" description="Helical" evidence="6">
    <location>
        <begin position="152"/>
        <end position="171"/>
    </location>
</feature>
<dbReference type="AlphaFoldDB" id="A0A6J6QJD7"/>
<feature type="transmembrane region" description="Helical" evidence="6">
    <location>
        <begin position="330"/>
        <end position="352"/>
    </location>
</feature>
<feature type="transmembrane region" description="Helical" evidence="6">
    <location>
        <begin position="299"/>
        <end position="318"/>
    </location>
</feature>
<keyword evidence="3 6" id="KW-0812">Transmembrane</keyword>